<proteinExistence type="predicted"/>
<name>A0A9P4MW03_9PLEO</name>
<gene>
    <name evidence="1" type="ORF">GQ43DRAFT_141627</name>
</gene>
<evidence type="ECO:0000313" key="1">
    <source>
        <dbReference type="EMBL" id="KAF2204622.1"/>
    </source>
</evidence>
<protein>
    <submittedName>
        <fullName evidence="1">Uncharacterized protein</fullName>
    </submittedName>
</protein>
<evidence type="ECO:0000313" key="2">
    <source>
        <dbReference type="Proteomes" id="UP000799536"/>
    </source>
</evidence>
<sequence length="167" mass="18441">MRLSSIFFVCEAGSMKSTCIQRPKSNSKHSQQHSQHSAFHMSSVPFLCLSSVFPLSSHCLPSPSRNTTPYFHFHSRAFPPSSVLLTVSQNTLTSIGTNNGHLSSASPPNPYHLRVIGHRQILDLTNPLFSPSLPQLFLCPLSFICSRAQSPIHVAQALAYPNDQTRI</sequence>
<dbReference type="EMBL" id="ML993872">
    <property type="protein sequence ID" value="KAF2204622.1"/>
    <property type="molecule type" value="Genomic_DNA"/>
</dbReference>
<reference evidence="1" key="1">
    <citation type="journal article" date="2020" name="Stud. Mycol.">
        <title>101 Dothideomycetes genomes: a test case for predicting lifestyles and emergence of pathogens.</title>
        <authorList>
            <person name="Haridas S."/>
            <person name="Albert R."/>
            <person name="Binder M."/>
            <person name="Bloem J."/>
            <person name="Labutti K."/>
            <person name="Salamov A."/>
            <person name="Andreopoulos B."/>
            <person name="Baker S."/>
            <person name="Barry K."/>
            <person name="Bills G."/>
            <person name="Bluhm B."/>
            <person name="Cannon C."/>
            <person name="Castanera R."/>
            <person name="Culley D."/>
            <person name="Daum C."/>
            <person name="Ezra D."/>
            <person name="Gonzalez J."/>
            <person name="Henrissat B."/>
            <person name="Kuo A."/>
            <person name="Liang C."/>
            <person name="Lipzen A."/>
            <person name="Lutzoni F."/>
            <person name="Magnuson J."/>
            <person name="Mondo S."/>
            <person name="Nolan M."/>
            <person name="Ohm R."/>
            <person name="Pangilinan J."/>
            <person name="Park H.-J."/>
            <person name="Ramirez L."/>
            <person name="Alfaro M."/>
            <person name="Sun H."/>
            <person name="Tritt A."/>
            <person name="Yoshinaga Y."/>
            <person name="Zwiers L.-H."/>
            <person name="Turgeon B."/>
            <person name="Goodwin S."/>
            <person name="Spatafora J."/>
            <person name="Crous P."/>
            <person name="Grigoriev I."/>
        </authorList>
    </citation>
    <scope>NUCLEOTIDE SEQUENCE</scope>
    <source>
        <strain evidence="1">ATCC 74209</strain>
    </source>
</reference>
<organism evidence="1 2">
    <name type="scientific">Delitschia confertaspora ATCC 74209</name>
    <dbReference type="NCBI Taxonomy" id="1513339"/>
    <lineage>
        <taxon>Eukaryota</taxon>
        <taxon>Fungi</taxon>
        <taxon>Dikarya</taxon>
        <taxon>Ascomycota</taxon>
        <taxon>Pezizomycotina</taxon>
        <taxon>Dothideomycetes</taxon>
        <taxon>Pleosporomycetidae</taxon>
        <taxon>Pleosporales</taxon>
        <taxon>Delitschiaceae</taxon>
        <taxon>Delitschia</taxon>
    </lineage>
</organism>
<dbReference type="AlphaFoldDB" id="A0A9P4MW03"/>
<keyword evidence="2" id="KW-1185">Reference proteome</keyword>
<dbReference type="Proteomes" id="UP000799536">
    <property type="component" value="Unassembled WGS sequence"/>
</dbReference>
<comment type="caution">
    <text evidence="1">The sequence shown here is derived from an EMBL/GenBank/DDBJ whole genome shotgun (WGS) entry which is preliminary data.</text>
</comment>
<accession>A0A9P4MW03</accession>